<evidence type="ECO:0000256" key="2">
    <source>
        <dbReference type="ARBA" id="ARBA00022692"/>
    </source>
</evidence>
<dbReference type="InterPro" id="IPR036640">
    <property type="entry name" value="ABC1_TM_sf"/>
</dbReference>
<name>A0A0P9EV85_9CHLR</name>
<feature type="domain" description="ABC transmembrane type-1" evidence="6">
    <location>
        <begin position="24"/>
        <end position="113"/>
    </location>
</feature>
<keyword evidence="2 5" id="KW-0812">Transmembrane</keyword>
<protein>
    <recommendedName>
        <fullName evidence="6">ABC transmembrane type-1 domain-containing protein</fullName>
    </recommendedName>
</protein>
<dbReference type="InterPro" id="IPR011527">
    <property type="entry name" value="ABC1_TM_dom"/>
</dbReference>
<evidence type="ECO:0000256" key="3">
    <source>
        <dbReference type="ARBA" id="ARBA00022989"/>
    </source>
</evidence>
<dbReference type="PROSITE" id="PS50929">
    <property type="entry name" value="ABC_TM1F"/>
    <property type="match status" value="1"/>
</dbReference>
<comment type="subcellular location">
    <subcellularLocation>
        <location evidence="1">Cell membrane</location>
        <topology evidence="1">Multi-pass membrane protein</topology>
    </subcellularLocation>
</comment>
<keyword evidence="8" id="KW-1185">Reference proteome</keyword>
<dbReference type="GO" id="GO:0005524">
    <property type="term" value="F:ATP binding"/>
    <property type="evidence" value="ECO:0007669"/>
    <property type="project" value="InterPro"/>
</dbReference>
<evidence type="ECO:0000256" key="4">
    <source>
        <dbReference type="ARBA" id="ARBA00023136"/>
    </source>
</evidence>
<feature type="non-terminal residue" evidence="7">
    <location>
        <position position="113"/>
    </location>
</feature>
<evidence type="ECO:0000313" key="8">
    <source>
        <dbReference type="Proteomes" id="UP000050509"/>
    </source>
</evidence>
<dbReference type="GO" id="GO:0140359">
    <property type="term" value="F:ABC-type transporter activity"/>
    <property type="evidence" value="ECO:0007669"/>
    <property type="project" value="InterPro"/>
</dbReference>
<dbReference type="AlphaFoldDB" id="A0A0P9EV85"/>
<comment type="caution">
    <text evidence="7">The sequence shown here is derived from an EMBL/GenBank/DDBJ whole genome shotgun (WGS) entry which is preliminary data.</text>
</comment>
<feature type="transmembrane region" description="Helical" evidence="5">
    <location>
        <begin position="60"/>
        <end position="85"/>
    </location>
</feature>
<keyword evidence="3 5" id="KW-1133">Transmembrane helix</keyword>
<keyword evidence="4 5" id="KW-0472">Membrane</keyword>
<dbReference type="Gene3D" id="1.20.1560.10">
    <property type="entry name" value="ABC transporter type 1, transmembrane domain"/>
    <property type="match status" value="1"/>
</dbReference>
<organism evidence="7 8">
    <name type="scientific">Kouleothrix aurantiaca</name>
    <dbReference type="NCBI Taxonomy" id="186479"/>
    <lineage>
        <taxon>Bacteria</taxon>
        <taxon>Bacillati</taxon>
        <taxon>Chloroflexota</taxon>
        <taxon>Chloroflexia</taxon>
        <taxon>Chloroflexales</taxon>
        <taxon>Roseiflexineae</taxon>
        <taxon>Roseiflexaceae</taxon>
        <taxon>Kouleothrix</taxon>
    </lineage>
</organism>
<evidence type="ECO:0000256" key="5">
    <source>
        <dbReference type="SAM" id="Phobius"/>
    </source>
</evidence>
<evidence type="ECO:0000259" key="6">
    <source>
        <dbReference type="PROSITE" id="PS50929"/>
    </source>
</evidence>
<proteinExistence type="predicted"/>
<dbReference type="EMBL" id="LJCR01002791">
    <property type="protein sequence ID" value="KPV48270.1"/>
    <property type="molecule type" value="Genomic_DNA"/>
</dbReference>
<dbReference type="Pfam" id="PF00664">
    <property type="entry name" value="ABC_membrane"/>
    <property type="match status" value="1"/>
</dbReference>
<feature type="transmembrane region" description="Helical" evidence="5">
    <location>
        <begin position="21"/>
        <end position="40"/>
    </location>
</feature>
<gene>
    <name evidence="7" type="ORF">SE17_38980</name>
</gene>
<accession>A0A0P9EV85</accession>
<sequence>MQASSAPYGGFLRAYLAPQRTRMAALAALMLADLALQLGLPRVVQTFIDRAMAGSDLRTLLGLGVAYFVVALAQSWTLVGCQYVAQNVGLTATNRIRADLTLHCLQLDMGFHT</sequence>
<evidence type="ECO:0000313" key="7">
    <source>
        <dbReference type="EMBL" id="KPV48270.1"/>
    </source>
</evidence>
<dbReference type="SUPFAM" id="SSF90123">
    <property type="entry name" value="ABC transporter transmembrane region"/>
    <property type="match status" value="1"/>
</dbReference>
<evidence type="ECO:0000256" key="1">
    <source>
        <dbReference type="ARBA" id="ARBA00004651"/>
    </source>
</evidence>
<reference evidence="7 8" key="1">
    <citation type="submission" date="2015-09" db="EMBL/GenBank/DDBJ databases">
        <title>Draft genome sequence of Kouleothrix aurantiaca JCM 19913.</title>
        <authorList>
            <person name="Hemp J."/>
        </authorList>
    </citation>
    <scope>NUCLEOTIDE SEQUENCE [LARGE SCALE GENOMIC DNA]</scope>
    <source>
        <strain evidence="7 8">COM-B</strain>
    </source>
</reference>
<dbReference type="GO" id="GO:0005886">
    <property type="term" value="C:plasma membrane"/>
    <property type="evidence" value="ECO:0007669"/>
    <property type="project" value="UniProtKB-SubCell"/>
</dbReference>
<dbReference type="Proteomes" id="UP000050509">
    <property type="component" value="Unassembled WGS sequence"/>
</dbReference>